<comment type="caution">
    <text evidence="5">The sequence shown here is derived from an EMBL/GenBank/DDBJ whole genome shotgun (WGS) entry which is preliminary data.</text>
</comment>
<evidence type="ECO:0000313" key="6">
    <source>
        <dbReference type="Proteomes" id="UP001142462"/>
    </source>
</evidence>
<reference evidence="5" key="2">
    <citation type="submission" date="2023-01" db="EMBL/GenBank/DDBJ databases">
        <authorList>
            <person name="Sun Q."/>
            <person name="Evtushenko L."/>
        </authorList>
    </citation>
    <scope>NUCLEOTIDE SEQUENCE</scope>
    <source>
        <strain evidence="5">VKM Ac-1020</strain>
    </source>
</reference>
<dbReference type="Gene3D" id="1.10.260.40">
    <property type="entry name" value="lambda repressor-like DNA-binding domains"/>
    <property type="match status" value="1"/>
</dbReference>
<accession>A0A9W6LXX4</accession>
<keyword evidence="1" id="KW-0805">Transcription regulation</keyword>
<dbReference type="AlphaFoldDB" id="A0A9W6LXX4"/>
<gene>
    <name evidence="5" type="ORF">GCM10017576_28140</name>
</gene>
<dbReference type="PROSITE" id="PS00356">
    <property type="entry name" value="HTH_LACI_1"/>
    <property type="match status" value="1"/>
</dbReference>
<evidence type="ECO:0000256" key="2">
    <source>
        <dbReference type="ARBA" id="ARBA00023125"/>
    </source>
</evidence>
<dbReference type="GO" id="GO:0003700">
    <property type="term" value="F:DNA-binding transcription factor activity"/>
    <property type="evidence" value="ECO:0007669"/>
    <property type="project" value="TreeGrafter"/>
</dbReference>
<evidence type="ECO:0000256" key="3">
    <source>
        <dbReference type="ARBA" id="ARBA00023163"/>
    </source>
</evidence>
<evidence type="ECO:0000256" key="1">
    <source>
        <dbReference type="ARBA" id="ARBA00023015"/>
    </source>
</evidence>
<keyword evidence="6" id="KW-1185">Reference proteome</keyword>
<dbReference type="InterPro" id="IPR000843">
    <property type="entry name" value="HTH_LacI"/>
</dbReference>
<evidence type="ECO:0000259" key="4">
    <source>
        <dbReference type="PROSITE" id="PS50932"/>
    </source>
</evidence>
<dbReference type="SMART" id="SM00354">
    <property type="entry name" value="HTH_LACI"/>
    <property type="match status" value="1"/>
</dbReference>
<dbReference type="SUPFAM" id="SSF47413">
    <property type="entry name" value="lambda repressor-like DNA-binding domains"/>
    <property type="match status" value="1"/>
</dbReference>
<dbReference type="Gene3D" id="3.40.50.2300">
    <property type="match status" value="2"/>
</dbReference>
<dbReference type="InterPro" id="IPR010982">
    <property type="entry name" value="Lambda_DNA-bd_dom_sf"/>
</dbReference>
<sequence>MPSAESGAIARKTTMRDVAREADVSIMTVSNVINDRDGKVSSETHERVMSAIALLGYRVNTSARSLRKGRTGVVCLAVPAVASLYYGELAERLFSAFRARGIHLVVERTVEAVEAELASLNDAHLEGYDGLILTVAKGEAEDLDRVSPSKPVVLIGERAFSRQYDHVLMDNIAGSRLATSHLLATGARRIALIGGRIADHDGMPELRTRGYIAALEEAGVPIDPALVVESGWTHRDGYQATAGLLDTDAGLDAIFALTDAAALGAIRALRDHDVRIPEDVQVIGWDATEIGEYSVPRLTTIDPSNDAMAESIASLLIARMEDPEPDSERRIVMTPSSVLMRESTRETGRDGIV</sequence>
<dbReference type="EMBL" id="BSEJ01000016">
    <property type="protein sequence ID" value="GLJ62683.1"/>
    <property type="molecule type" value="Genomic_DNA"/>
</dbReference>
<dbReference type="SUPFAM" id="SSF53822">
    <property type="entry name" value="Periplasmic binding protein-like I"/>
    <property type="match status" value="1"/>
</dbReference>
<evidence type="ECO:0000313" key="5">
    <source>
        <dbReference type="EMBL" id="GLJ62683.1"/>
    </source>
</evidence>
<keyword evidence="2" id="KW-0238">DNA-binding</keyword>
<dbReference type="Pfam" id="PF13377">
    <property type="entry name" value="Peripla_BP_3"/>
    <property type="match status" value="1"/>
</dbReference>
<organism evidence="5 6">
    <name type="scientific">Microbacterium barkeri</name>
    <dbReference type="NCBI Taxonomy" id="33917"/>
    <lineage>
        <taxon>Bacteria</taxon>
        <taxon>Bacillati</taxon>
        <taxon>Actinomycetota</taxon>
        <taxon>Actinomycetes</taxon>
        <taxon>Micrococcales</taxon>
        <taxon>Microbacteriaceae</taxon>
        <taxon>Microbacterium</taxon>
    </lineage>
</organism>
<dbReference type="PANTHER" id="PTHR30146">
    <property type="entry name" value="LACI-RELATED TRANSCRIPTIONAL REPRESSOR"/>
    <property type="match status" value="1"/>
</dbReference>
<dbReference type="CDD" id="cd06267">
    <property type="entry name" value="PBP1_LacI_sugar_binding-like"/>
    <property type="match status" value="1"/>
</dbReference>
<dbReference type="GO" id="GO:0000976">
    <property type="term" value="F:transcription cis-regulatory region binding"/>
    <property type="evidence" value="ECO:0007669"/>
    <property type="project" value="TreeGrafter"/>
</dbReference>
<reference evidence="5" key="1">
    <citation type="journal article" date="2014" name="Int. J. Syst. Evol. Microbiol.">
        <title>Complete genome sequence of Corynebacterium casei LMG S-19264T (=DSM 44701T), isolated from a smear-ripened cheese.</title>
        <authorList>
            <consortium name="US DOE Joint Genome Institute (JGI-PGF)"/>
            <person name="Walter F."/>
            <person name="Albersmeier A."/>
            <person name="Kalinowski J."/>
            <person name="Ruckert C."/>
        </authorList>
    </citation>
    <scope>NUCLEOTIDE SEQUENCE</scope>
    <source>
        <strain evidence="5">VKM Ac-1020</strain>
    </source>
</reference>
<protein>
    <submittedName>
        <fullName evidence="5">LacI family transcriptional regulator</fullName>
    </submittedName>
</protein>
<keyword evidence="3" id="KW-0804">Transcription</keyword>
<dbReference type="CDD" id="cd01392">
    <property type="entry name" value="HTH_LacI"/>
    <property type="match status" value="1"/>
</dbReference>
<feature type="domain" description="HTH lacI-type" evidence="4">
    <location>
        <begin position="13"/>
        <end position="68"/>
    </location>
</feature>
<dbReference type="PANTHER" id="PTHR30146:SF109">
    <property type="entry name" value="HTH-TYPE TRANSCRIPTIONAL REGULATOR GALS"/>
    <property type="match status" value="1"/>
</dbReference>
<proteinExistence type="predicted"/>
<dbReference type="RefSeq" id="WP_271174373.1">
    <property type="nucleotide sequence ID" value="NZ_BSEJ01000016.1"/>
</dbReference>
<name>A0A9W6LXX4_9MICO</name>
<dbReference type="InterPro" id="IPR046335">
    <property type="entry name" value="LacI/GalR-like_sensor"/>
</dbReference>
<dbReference type="Proteomes" id="UP001142462">
    <property type="component" value="Unassembled WGS sequence"/>
</dbReference>
<dbReference type="PROSITE" id="PS50932">
    <property type="entry name" value="HTH_LACI_2"/>
    <property type="match status" value="1"/>
</dbReference>
<dbReference type="Pfam" id="PF00356">
    <property type="entry name" value="LacI"/>
    <property type="match status" value="1"/>
</dbReference>
<dbReference type="InterPro" id="IPR028082">
    <property type="entry name" value="Peripla_BP_I"/>
</dbReference>